<accession>A0ABW0N456</accession>
<dbReference type="Proteomes" id="UP001595956">
    <property type="component" value="Unassembled WGS sequence"/>
</dbReference>
<dbReference type="InterPro" id="IPR027417">
    <property type="entry name" value="P-loop_NTPase"/>
</dbReference>
<gene>
    <name evidence="2" type="ORF">ACFPKY_13105</name>
</gene>
<dbReference type="Pfam" id="PF19798">
    <property type="entry name" value="Sulfotransfer_5"/>
    <property type="match status" value="1"/>
</dbReference>
<evidence type="ECO:0000256" key="1">
    <source>
        <dbReference type="ARBA" id="ARBA00009320"/>
    </source>
</evidence>
<sequence>MTVTRVAMWSGPRNLSTALMRSFENRSDCSVVDEPLYAAYLAATGLDHPGRDQVIASQPTDPGEVVAALTAGPVATPVQYQKHMTHHVLPSVPRAPLQALTHAFLVRDPERVLTSYAKVREEPTLEDLGLPQQLELFETYGGPVVDAADVLRDPRGTLTLLCDALGIAFDDAMLAWPAGPRDTDGVWAPHWYAGVEASTGFAPYSPGSGDPLPDRLAPLLERCRPYYDALAPYRLRPEESR</sequence>
<dbReference type="InterPro" id="IPR050571">
    <property type="entry name" value="Class-IV_PLP-Dep_Aminotrnsfr"/>
</dbReference>
<protein>
    <submittedName>
        <fullName evidence="2">HAD family hydrolase</fullName>
    </submittedName>
</protein>
<organism evidence="2 3">
    <name type="scientific">Nocardioides caricicola</name>
    <dbReference type="NCBI Taxonomy" id="634770"/>
    <lineage>
        <taxon>Bacteria</taxon>
        <taxon>Bacillati</taxon>
        <taxon>Actinomycetota</taxon>
        <taxon>Actinomycetes</taxon>
        <taxon>Propionibacteriales</taxon>
        <taxon>Nocardioidaceae</taxon>
        <taxon>Nocardioides</taxon>
    </lineage>
</organism>
<dbReference type="RefSeq" id="WP_345179446.1">
    <property type="nucleotide sequence ID" value="NZ_BAABFQ010000007.1"/>
</dbReference>
<reference evidence="3" key="1">
    <citation type="journal article" date="2019" name="Int. J. Syst. Evol. Microbiol.">
        <title>The Global Catalogue of Microorganisms (GCM) 10K type strain sequencing project: providing services to taxonomists for standard genome sequencing and annotation.</title>
        <authorList>
            <consortium name="The Broad Institute Genomics Platform"/>
            <consortium name="The Broad Institute Genome Sequencing Center for Infectious Disease"/>
            <person name="Wu L."/>
            <person name="Ma J."/>
        </authorList>
    </citation>
    <scope>NUCLEOTIDE SEQUENCE [LARGE SCALE GENOMIC DNA]</scope>
    <source>
        <strain evidence="3">KACC 13778</strain>
    </source>
</reference>
<evidence type="ECO:0000313" key="2">
    <source>
        <dbReference type="EMBL" id="MFC5494048.1"/>
    </source>
</evidence>
<proteinExistence type="inferred from homology"/>
<name>A0ABW0N456_9ACTN</name>
<dbReference type="SUPFAM" id="SSF52540">
    <property type="entry name" value="P-loop containing nucleoside triphosphate hydrolases"/>
    <property type="match status" value="1"/>
</dbReference>
<keyword evidence="3" id="KW-1185">Reference proteome</keyword>
<dbReference type="PANTHER" id="PTHR42743">
    <property type="entry name" value="AMINO-ACID AMINOTRANSFERASE"/>
    <property type="match status" value="1"/>
</dbReference>
<dbReference type="EMBL" id="JBHSMD010000004">
    <property type="protein sequence ID" value="MFC5494048.1"/>
    <property type="molecule type" value="Genomic_DNA"/>
</dbReference>
<dbReference type="GO" id="GO:0016787">
    <property type="term" value="F:hydrolase activity"/>
    <property type="evidence" value="ECO:0007669"/>
    <property type="project" value="UniProtKB-KW"/>
</dbReference>
<keyword evidence="2" id="KW-0378">Hydrolase</keyword>
<dbReference type="PANTHER" id="PTHR42743:SF11">
    <property type="entry name" value="AMINODEOXYCHORISMATE LYASE"/>
    <property type="match status" value="1"/>
</dbReference>
<evidence type="ECO:0000313" key="3">
    <source>
        <dbReference type="Proteomes" id="UP001595956"/>
    </source>
</evidence>
<comment type="caution">
    <text evidence="2">The sequence shown here is derived from an EMBL/GenBank/DDBJ whole genome shotgun (WGS) entry which is preliminary data.</text>
</comment>
<comment type="similarity">
    <text evidence="1">Belongs to the class-IV pyridoxal-phosphate-dependent aminotransferase family.</text>
</comment>
<dbReference type="Gene3D" id="3.40.50.300">
    <property type="entry name" value="P-loop containing nucleotide triphosphate hydrolases"/>
    <property type="match status" value="1"/>
</dbReference>